<dbReference type="PROSITE" id="PS50113">
    <property type="entry name" value="PAC"/>
    <property type="match status" value="1"/>
</dbReference>
<evidence type="ECO:0000313" key="7">
    <source>
        <dbReference type="Proteomes" id="UP001139104"/>
    </source>
</evidence>
<dbReference type="InterPro" id="IPR043128">
    <property type="entry name" value="Rev_trsase/Diguanyl_cyclase"/>
</dbReference>
<evidence type="ECO:0000259" key="2">
    <source>
        <dbReference type="PROSITE" id="PS50112"/>
    </source>
</evidence>
<feature type="domain" description="EAL" evidence="4">
    <location>
        <begin position="691"/>
        <end position="946"/>
    </location>
</feature>
<dbReference type="InterPro" id="IPR000014">
    <property type="entry name" value="PAS"/>
</dbReference>
<dbReference type="InterPro" id="IPR000160">
    <property type="entry name" value="GGDEF_dom"/>
</dbReference>
<evidence type="ECO:0000259" key="5">
    <source>
        <dbReference type="PROSITE" id="PS50887"/>
    </source>
</evidence>
<dbReference type="Gene3D" id="3.30.70.270">
    <property type="match status" value="1"/>
</dbReference>
<evidence type="ECO:0000259" key="4">
    <source>
        <dbReference type="PROSITE" id="PS50883"/>
    </source>
</evidence>
<feature type="domain" description="PAC" evidence="3">
    <location>
        <begin position="463"/>
        <end position="515"/>
    </location>
</feature>
<dbReference type="SMART" id="SM00086">
    <property type="entry name" value="PAC"/>
    <property type="match status" value="1"/>
</dbReference>
<keyword evidence="1" id="KW-0472">Membrane</keyword>
<reference evidence="6" key="1">
    <citation type="journal article" date="2022" name="ISME J.">
        <title>Identification of active gaseous-alkane degraders at natural gas seeps.</title>
        <authorList>
            <person name="Farhan Ul Haque M."/>
            <person name="Hernandez M."/>
            <person name="Crombie A.T."/>
            <person name="Murrell J.C."/>
        </authorList>
    </citation>
    <scope>NUCLEOTIDE SEQUENCE</scope>
    <source>
        <strain evidence="6">PC2</strain>
    </source>
</reference>
<evidence type="ECO:0000256" key="1">
    <source>
        <dbReference type="SAM" id="Phobius"/>
    </source>
</evidence>
<dbReference type="Proteomes" id="UP001139104">
    <property type="component" value="Unassembled WGS sequence"/>
</dbReference>
<feature type="transmembrane region" description="Helical" evidence="1">
    <location>
        <begin position="321"/>
        <end position="342"/>
    </location>
</feature>
<dbReference type="CDD" id="cd01949">
    <property type="entry name" value="GGDEF"/>
    <property type="match status" value="1"/>
</dbReference>
<dbReference type="Gene3D" id="3.20.20.450">
    <property type="entry name" value="EAL domain"/>
    <property type="match status" value="1"/>
</dbReference>
<feature type="domain" description="PAS" evidence="2">
    <location>
        <begin position="387"/>
        <end position="459"/>
    </location>
</feature>
<dbReference type="NCBIfam" id="TIGR00254">
    <property type="entry name" value="GGDEF"/>
    <property type="match status" value="1"/>
</dbReference>
<dbReference type="PROSITE" id="PS50112">
    <property type="entry name" value="PAS"/>
    <property type="match status" value="1"/>
</dbReference>
<name>A0ABS9ZCU1_9HYPH</name>
<dbReference type="SMART" id="SM00091">
    <property type="entry name" value="PAS"/>
    <property type="match status" value="1"/>
</dbReference>
<feature type="domain" description="GGDEF" evidence="5">
    <location>
        <begin position="548"/>
        <end position="682"/>
    </location>
</feature>
<dbReference type="SUPFAM" id="SSF55073">
    <property type="entry name" value="Nucleotide cyclase"/>
    <property type="match status" value="1"/>
</dbReference>
<dbReference type="PROSITE" id="PS50883">
    <property type="entry name" value="EAL"/>
    <property type="match status" value="1"/>
</dbReference>
<dbReference type="InterPro" id="IPR001610">
    <property type="entry name" value="PAC"/>
</dbReference>
<organism evidence="6 7">
    <name type="scientific">Candidatus Rhodoblastus alkanivorans</name>
    <dbReference type="NCBI Taxonomy" id="2954117"/>
    <lineage>
        <taxon>Bacteria</taxon>
        <taxon>Pseudomonadati</taxon>
        <taxon>Pseudomonadota</taxon>
        <taxon>Alphaproteobacteria</taxon>
        <taxon>Hyphomicrobiales</taxon>
        <taxon>Rhodoblastaceae</taxon>
        <taxon>Rhodoblastus</taxon>
    </lineage>
</organism>
<dbReference type="NCBIfam" id="TIGR00229">
    <property type="entry name" value="sensory_box"/>
    <property type="match status" value="1"/>
</dbReference>
<dbReference type="PANTHER" id="PTHR44757:SF2">
    <property type="entry name" value="BIOFILM ARCHITECTURE MAINTENANCE PROTEIN MBAA"/>
    <property type="match status" value="1"/>
</dbReference>
<evidence type="ECO:0000313" key="6">
    <source>
        <dbReference type="EMBL" id="MCI4684721.1"/>
    </source>
</evidence>
<dbReference type="Gene3D" id="3.30.450.20">
    <property type="entry name" value="PAS domain"/>
    <property type="match status" value="1"/>
</dbReference>
<feature type="transmembrane region" description="Helical" evidence="1">
    <location>
        <begin position="292"/>
        <end position="314"/>
    </location>
</feature>
<dbReference type="SMART" id="SM00267">
    <property type="entry name" value="GGDEF"/>
    <property type="match status" value="1"/>
</dbReference>
<dbReference type="InterPro" id="IPR035965">
    <property type="entry name" value="PAS-like_dom_sf"/>
</dbReference>
<protein>
    <submittedName>
        <fullName evidence="6">EAL domain-containing protein</fullName>
    </submittedName>
</protein>
<keyword evidence="1" id="KW-1133">Transmembrane helix</keyword>
<dbReference type="InterPro" id="IPR000700">
    <property type="entry name" value="PAS-assoc_C"/>
</dbReference>
<feature type="transmembrane region" description="Helical" evidence="1">
    <location>
        <begin position="202"/>
        <end position="224"/>
    </location>
</feature>
<dbReference type="PANTHER" id="PTHR44757">
    <property type="entry name" value="DIGUANYLATE CYCLASE DGCP"/>
    <property type="match status" value="1"/>
</dbReference>
<dbReference type="InterPro" id="IPR052155">
    <property type="entry name" value="Biofilm_reg_signaling"/>
</dbReference>
<feature type="transmembrane region" description="Helical" evidence="1">
    <location>
        <begin position="236"/>
        <end position="257"/>
    </location>
</feature>
<dbReference type="SMART" id="SM00052">
    <property type="entry name" value="EAL"/>
    <property type="match status" value="1"/>
</dbReference>
<feature type="transmembrane region" description="Helical" evidence="1">
    <location>
        <begin position="354"/>
        <end position="381"/>
    </location>
</feature>
<feature type="transmembrane region" description="Helical" evidence="1">
    <location>
        <begin position="174"/>
        <end position="195"/>
    </location>
</feature>
<dbReference type="InterPro" id="IPR035919">
    <property type="entry name" value="EAL_sf"/>
</dbReference>
<dbReference type="Pfam" id="PF08447">
    <property type="entry name" value="PAS_3"/>
    <property type="match status" value="1"/>
</dbReference>
<dbReference type="SUPFAM" id="SSF55785">
    <property type="entry name" value="PYP-like sensor domain (PAS domain)"/>
    <property type="match status" value="1"/>
</dbReference>
<dbReference type="PROSITE" id="PS50887">
    <property type="entry name" value="GGDEF"/>
    <property type="match status" value="1"/>
</dbReference>
<dbReference type="InterPro" id="IPR029787">
    <property type="entry name" value="Nucleotide_cyclase"/>
</dbReference>
<comment type="caution">
    <text evidence="6">The sequence shown here is derived from an EMBL/GenBank/DDBJ whole genome shotgun (WGS) entry which is preliminary data.</text>
</comment>
<dbReference type="Pfam" id="PF00990">
    <property type="entry name" value="GGDEF"/>
    <property type="match status" value="1"/>
</dbReference>
<dbReference type="CDD" id="cd01948">
    <property type="entry name" value="EAL"/>
    <property type="match status" value="1"/>
</dbReference>
<dbReference type="EMBL" id="JAIVFP010000001">
    <property type="protein sequence ID" value="MCI4684721.1"/>
    <property type="molecule type" value="Genomic_DNA"/>
</dbReference>
<accession>A0ABS9ZCU1</accession>
<dbReference type="Pfam" id="PF00563">
    <property type="entry name" value="EAL"/>
    <property type="match status" value="1"/>
</dbReference>
<sequence>MPLLFSLFGPGPAQAVESVRVPPDAPAIDLTHWVEKYSNQGDRIQVSTAPGPDGIIRRIEVHARDAGAHPSWIVFALTNDTDEQMERLIVAPHFRLVGSGVIWPDLGSERITEITASQGIPPEKEDVDDADVFRITLDPGATVTYVAELKTPKLPQLYLWEPDAYKDKTTDLTLYKGIVIGIAGLLALFLTIVFVVKGAVIFPAAAALAWAVLAYISIDFGFWAKIFGTEVNADRIWRAGAETVLAATLVVFLFAYLNLRRWHVRASHVAVVWIAFLIALVGLAVYDPPIAAGIARISLATTAGVGFILVIYLATHGVERAVMLIPTWLLLVVWVAAAGFIVNGSIANDLASPALLGGLVLLVMLIGFTIMQSAFASGGVAMGAISDVERKALALTGASDIIFDWDVINDRIFVSPEIEEQLGVRRGELEGPASSWLSLLHPLERDRYRTCLDTVLEQRRGRIAQDFRFHASDGHYFWFRLRARPVVGPEGDVVRLVGTLTDVTDQKNAFERLLHDAVHDNLTGLPNREIFFDRLELALLQAEAEADKRPTVLCVDIDRFNRIIQAVGSSAGDSVLLTVARRLGRLLQPRDTLARIAGDTFAVILASAATTEQIVHLADRIRRTVSTPITFANREIPLSVSVGVALYDPQWHPRREDMLKDAEIAMRHAKRDGGGRIEVFRPSMRAQGANRQALESELRRALELDEIKLFFQPIVRLDDRTVAGFEALLRWEHPRLGRVEASEFLPLAEETGLIVDLGLFAIQRTARELAAWQKALDVNPPIFACVDISSRQILRHDLLADVKNVLTRVSVLPGSLKLELNEGLVMENPEYAAQILGRLKELGSGLALTRFGSGYSSLAYLQRFPFDMIRIDRAFVRQDALTNRAAMLRSLVTLAHDFGMEAIADGAENESDVIEFSQIGCEYALGFAFGLPLSAAEARKLVGAAAEPAI</sequence>
<keyword evidence="7" id="KW-1185">Reference proteome</keyword>
<evidence type="ECO:0000259" key="3">
    <source>
        <dbReference type="PROSITE" id="PS50113"/>
    </source>
</evidence>
<feature type="transmembrane region" description="Helical" evidence="1">
    <location>
        <begin position="269"/>
        <end position="286"/>
    </location>
</feature>
<dbReference type="CDD" id="cd00130">
    <property type="entry name" value="PAS"/>
    <property type="match status" value="1"/>
</dbReference>
<proteinExistence type="predicted"/>
<dbReference type="InterPro" id="IPR013655">
    <property type="entry name" value="PAS_fold_3"/>
</dbReference>
<dbReference type="InterPro" id="IPR001633">
    <property type="entry name" value="EAL_dom"/>
</dbReference>
<keyword evidence="1" id="KW-0812">Transmembrane</keyword>
<dbReference type="SUPFAM" id="SSF141868">
    <property type="entry name" value="EAL domain-like"/>
    <property type="match status" value="1"/>
</dbReference>
<gene>
    <name evidence="6" type="ORF">K2U94_18430</name>
</gene>